<evidence type="ECO:0000256" key="1">
    <source>
        <dbReference type="SAM" id="MobiDB-lite"/>
    </source>
</evidence>
<feature type="region of interest" description="Disordered" evidence="1">
    <location>
        <begin position="72"/>
        <end position="99"/>
    </location>
</feature>
<dbReference type="Proteomes" id="UP001358586">
    <property type="component" value="Chromosome 7"/>
</dbReference>
<evidence type="ECO:0000313" key="3">
    <source>
        <dbReference type="Proteomes" id="UP001358586"/>
    </source>
</evidence>
<sequence>MREMTKEHARKVQELQKIAKLAKVKVEKAKTEVQDYVGYVQGLVILHIQVGHDPFDVKNINLEIANSLKEGVTAPSKDPLANPYVGNTRAKPSNVVMAP</sequence>
<proteinExistence type="predicted"/>
<protein>
    <submittedName>
        <fullName evidence="2">Uncharacterized protein</fullName>
    </submittedName>
</protein>
<organism evidence="2 3">
    <name type="scientific">Gossypium arboreum</name>
    <name type="common">Tree cotton</name>
    <name type="synonym">Gossypium nanking</name>
    <dbReference type="NCBI Taxonomy" id="29729"/>
    <lineage>
        <taxon>Eukaryota</taxon>
        <taxon>Viridiplantae</taxon>
        <taxon>Streptophyta</taxon>
        <taxon>Embryophyta</taxon>
        <taxon>Tracheophyta</taxon>
        <taxon>Spermatophyta</taxon>
        <taxon>Magnoliopsida</taxon>
        <taxon>eudicotyledons</taxon>
        <taxon>Gunneridae</taxon>
        <taxon>Pentapetalae</taxon>
        <taxon>rosids</taxon>
        <taxon>malvids</taxon>
        <taxon>Malvales</taxon>
        <taxon>Malvaceae</taxon>
        <taxon>Malvoideae</taxon>
        <taxon>Gossypium</taxon>
    </lineage>
</organism>
<evidence type="ECO:0000313" key="2">
    <source>
        <dbReference type="EMBL" id="KAK5819185.1"/>
    </source>
</evidence>
<name>A0ABR0PDC8_GOSAR</name>
<dbReference type="EMBL" id="JARKNE010000007">
    <property type="protein sequence ID" value="KAK5819185.1"/>
    <property type="molecule type" value="Genomic_DNA"/>
</dbReference>
<reference evidence="2 3" key="1">
    <citation type="submission" date="2023-03" db="EMBL/GenBank/DDBJ databases">
        <title>WGS of Gossypium arboreum.</title>
        <authorList>
            <person name="Yu D."/>
        </authorList>
    </citation>
    <scope>NUCLEOTIDE SEQUENCE [LARGE SCALE GENOMIC DNA]</scope>
    <source>
        <tissue evidence="2">Leaf</tissue>
    </source>
</reference>
<comment type="caution">
    <text evidence="2">The sequence shown here is derived from an EMBL/GenBank/DDBJ whole genome shotgun (WGS) entry which is preliminary data.</text>
</comment>
<gene>
    <name evidence="2" type="ORF">PVK06_024152</name>
</gene>
<accession>A0ABR0PDC8</accession>
<keyword evidence="3" id="KW-1185">Reference proteome</keyword>